<comment type="caution">
    <text evidence="2">The sequence shown here is derived from an EMBL/GenBank/DDBJ whole genome shotgun (WGS) entry which is preliminary data.</text>
</comment>
<reference evidence="2" key="1">
    <citation type="submission" date="2023-07" db="EMBL/GenBank/DDBJ databases">
        <title>Degradation of tert-butanol by M. austroafricanum TBA100.</title>
        <authorList>
            <person name="Helbich S."/>
            <person name="Vainshtein Y."/>
        </authorList>
    </citation>
    <scope>NUCLEOTIDE SEQUENCE</scope>
    <source>
        <strain evidence="2">TBA100</strain>
    </source>
</reference>
<protein>
    <recommendedName>
        <fullName evidence="4">DUF5666 domain-containing protein</fullName>
    </recommendedName>
</protein>
<name>A0ABT8H6E0_MYCAO</name>
<feature type="region of interest" description="Disordered" evidence="1">
    <location>
        <begin position="97"/>
        <end position="116"/>
    </location>
</feature>
<gene>
    <name evidence="2" type="ORF">QYF68_00555</name>
</gene>
<dbReference type="EMBL" id="JAUHTC010000003">
    <property type="protein sequence ID" value="MDN4516318.1"/>
    <property type="molecule type" value="Genomic_DNA"/>
</dbReference>
<sequence length="116" mass="11431">MTAPSRALARTAKVLGIAGIGAFGAAAFIGLGAGAAGADIRNVAPGPTVKSRQASENSVIRINDFGVARGISEARVGDAGVVSAQGEVRDGTKAVVGSKSRPFRGGFPAGPAIGDW</sequence>
<evidence type="ECO:0000256" key="1">
    <source>
        <dbReference type="SAM" id="MobiDB-lite"/>
    </source>
</evidence>
<organism evidence="2 3">
    <name type="scientific">Mycolicibacterium austroafricanum</name>
    <name type="common">Mycobacterium austroafricanum</name>
    <dbReference type="NCBI Taxonomy" id="39687"/>
    <lineage>
        <taxon>Bacteria</taxon>
        <taxon>Bacillati</taxon>
        <taxon>Actinomycetota</taxon>
        <taxon>Actinomycetes</taxon>
        <taxon>Mycobacteriales</taxon>
        <taxon>Mycobacteriaceae</taxon>
        <taxon>Mycolicibacterium</taxon>
    </lineage>
</organism>
<keyword evidence="3" id="KW-1185">Reference proteome</keyword>
<evidence type="ECO:0000313" key="2">
    <source>
        <dbReference type="EMBL" id="MDN4516318.1"/>
    </source>
</evidence>
<dbReference type="RefSeq" id="WP_011778516.1">
    <property type="nucleotide sequence ID" value="NZ_CP070380.1"/>
</dbReference>
<evidence type="ECO:0008006" key="4">
    <source>
        <dbReference type="Google" id="ProtNLM"/>
    </source>
</evidence>
<dbReference type="Proteomes" id="UP001172687">
    <property type="component" value="Unassembled WGS sequence"/>
</dbReference>
<proteinExistence type="predicted"/>
<evidence type="ECO:0000313" key="3">
    <source>
        <dbReference type="Proteomes" id="UP001172687"/>
    </source>
</evidence>
<accession>A0ABT8H6E0</accession>